<evidence type="ECO:0000256" key="2">
    <source>
        <dbReference type="ARBA" id="ARBA00022801"/>
    </source>
</evidence>
<evidence type="ECO:0000313" key="8">
    <source>
        <dbReference type="Proteomes" id="UP000718564"/>
    </source>
</evidence>
<gene>
    <name evidence="7" type="ORF">DP116_26245</name>
</gene>
<keyword evidence="8" id="KW-1185">Reference proteome</keyword>
<keyword evidence="3 4" id="KW-0720">Serine protease</keyword>
<comment type="caution">
    <text evidence="7">The sequence shown here is derived from an EMBL/GenBank/DDBJ whole genome shotgun (WGS) entry which is preliminary data.</text>
</comment>
<dbReference type="InterPro" id="IPR007280">
    <property type="entry name" value="Peptidase_C_arc/bac"/>
</dbReference>
<dbReference type="InterPro" id="IPR015500">
    <property type="entry name" value="Peptidase_S8_subtilisin-rel"/>
</dbReference>
<feature type="active site" description="Charge relay system" evidence="4">
    <location>
        <position position="445"/>
    </location>
</feature>
<evidence type="ECO:0000256" key="1">
    <source>
        <dbReference type="ARBA" id="ARBA00022670"/>
    </source>
</evidence>
<dbReference type="Pfam" id="PF00082">
    <property type="entry name" value="Peptidase_S8"/>
    <property type="match status" value="1"/>
</dbReference>
<evidence type="ECO:0000259" key="5">
    <source>
        <dbReference type="Pfam" id="PF00082"/>
    </source>
</evidence>
<dbReference type="EMBL" id="QMEB01000308">
    <property type="protein sequence ID" value="NMG22755.1"/>
    <property type="molecule type" value="Genomic_DNA"/>
</dbReference>
<evidence type="ECO:0000313" key="7">
    <source>
        <dbReference type="EMBL" id="NMG22755.1"/>
    </source>
</evidence>
<dbReference type="SUPFAM" id="SSF89260">
    <property type="entry name" value="Collagen-binding domain"/>
    <property type="match status" value="2"/>
</dbReference>
<dbReference type="SUPFAM" id="SSF52743">
    <property type="entry name" value="Subtilisin-like"/>
    <property type="match status" value="1"/>
</dbReference>
<keyword evidence="1 4" id="KW-0645">Protease</keyword>
<reference evidence="7 8" key="1">
    <citation type="submission" date="2018-06" db="EMBL/GenBank/DDBJ databases">
        <title>Comparative genomics of Brasilonema spp. strains.</title>
        <authorList>
            <person name="Alvarenga D.O."/>
            <person name="Fiore M.F."/>
            <person name="Varani A.M."/>
        </authorList>
    </citation>
    <scope>NUCLEOTIDE SEQUENCE [LARGE SCALE GENOMIC DNA]</scope>
    <source>
        <strain evidence="7 8">SPC951</strain>
    </source>
</reference>
<dbReference type="InterPro" id="IPR036852">
    <property type="entry name" value="Peptidase_S8/S53_dom_sf"/>
</dbReference>
<feature type="domain" description="Peptidase C-terminal archaeal/bacterial" evidence="6">
    <location>
        <begin position="155"/>
        <end position="217"/>
    </location>
</feature>
<dbReference type="Gene3D" id="3.40.50.200">
    <property type="entry name" value="Peptidase S8/S53 domain"/>
    <property type="match status" value="1"/>
</dbReference>
<protein>
    <submittedName>
        <fullName evidence="7">Peptidase S8 and S53 subtilisin kexin sedolisin</fullName>
    </submittedName>
</protein>
<dbReference type="Pfam" id="PF04151">
    <property type="entry name" value="PPC"/>
    <property type="match status" value="1"/>
</dbReference>
<dbReference type="PROSITE" id="PS51892">
    <property type="entry name" value="SUBTILASE"/>
    <property type="match status" value="1"/>
</dbReference>
<evidence type="ECO:0000256" key="4">
    <source>
        <dbReference type="PROSITE-ProRule" id="PRU01240"/>
    </source>
</evidence>
<dbReference type="PANTHER" id="PTHR42884:SF14">
    <property type="entry name" value="NEUROENDOCRINE CONVERTASE 1"/>
    <property type="match status" value="1"/>
</dbReference>
<proteinExistence type="inferred from homology"/>
<evidence type="ECO:0000256" key="3">
    <source>
        <dbReference type="ARBA" id="ARBA00022825"/>
    </source>
</evidence>
<accession>A0ABX1PE70</accession>
<feature type="active site" description="Charge relay system" evidence="4">
    <location>
        <position position="411"/>
    </location>
</feature>
<name>A0ABX1PE70_9CYAN</name>
<dbReference type="Gene3D" id="2.60.120.380">
    <property type="match status" value="2"/>
</dbReference>
<comment type="similarity">
    <text evidence="4">Belongs to the peptidase S8 family.</text>
</comment>
<dbReference type="InterPro" id="IPR018247">
    <property type="entry name" value="EF_Hand_1_Ca_BS"/>
</dbReference>
<dbReference type="PROSITE" id="PS00018">
    <property type="entry name" value="EF_HAND_1"/>
    <property type="match status" value="1"/>
</dbReference>
<dbReference type="PANTHER" id="PTHR42884">
    <property type="entry name" value="PROPROTEIN CONVERTASE SUBTILISIN/KEXIN-RELATED"/>
    <property type="match status" value="1"/>
</dbReference>
<dbReference type="RefSeq" id="WP_169157942.1">
    <property type="nucleotide sequence ID" value="NZ_CAWPJE010000312.1"/>
</dbReference>
<dbReference type="Proteomes" id="UP000718564">
    <property type="component" value="Unassembled WGS sequence"/>
</dbReference>
<keyword evidence="2 4" id="KW-0378">Hydrolase</keyword>
<organism evidence="7 8">
    <name type="scientific">Brasilonema bromeliae SPC951</name>
    <dbReference type="NCBI Taxonomy" id="385972"/>
    <lineage>
        <taxon>Bacteria</taxon>
        <taxon>Bacillati</taxon>
        <taxon>Cyanobacteriota</taxon>
        <taxon>Cyanophyceae</taxon>
        <taxon>Nostocales</taxon>
        <taxon>Scytonemataceae</taxon>
        <taxon>Brasilonema</taxon>
        <taxon>Bromeliae group (in: Brasilonema)</taxon>
    </lineage>
</organism>
<dbReference type="InterPro" id="IPR000209">
    <property type="entry name" value="Peptidase_S8/S53_dom"/>
</dbReference>
<evidence type="ECO:0000259" key="6">
    <source>
        <dbReference type="Pfam" id="PF04151"/>
    </source>
</evidence>
<feature type="active site" description="Charge relay system" evidence="4">
    <location>
        <position position="626"/>
    </location>
</feature>
<feature type="domain" description="Peptidase S8/S53" evidence="5">
    <location>
        <begin position="403"/>
        <end position="674"/>
    </location>
</feature>
<dbReference type="PRINTS" id="PR00723">
    <property type="entry name" value="SUBTILISIN"/>
</dbReference>
<sequence>MSTTFSESSLETAKNLNTGVNPQIFSDTLNSGHSNFYSFNLKGRSSFNLDFEDLSANAHVDLIQDLDGNGVVDDGEVINSSVFSGAKPESINQTLDAGLYYIQISIDEALDTDYKLAVSATPIDYAGDFLENARQITLHSQAKNYSDWVSISDTNDYYKFTLKTTSDFKLGLSGLSEDAQVQLLDGNGNTSYHYVGITNESINRTLDPGTYYVRVNSYDNSETFYKLSLSATPVSTSETIPTPSDGGILTTISNGAQQLIASVITSVFPNSNTQYFKGTLRADNFTYQSTYNRTIYSGNGNVDYGSGGRDLLDLSAFSSTQATIKLADSTGGVMYNPGNGTRLFDTITLSNGKEILFEGIEAIKFADKTINLSVTPNDPLFGQQWNLHMMGVQSAWRFTTGSNNVLIGIEDTGLAGTTANLHPDFRALYTLPNNYLDEMSKFIAHGTEVQGVIAAASNNGVGMSGINWNSDVFHIDVMGGDAGDYDLVTATQALIDQAKSKSQRLAVNLSLTGGSSPQFEQLIANNLNTALFVVAAGNGNSNSLESPADLAKRYANVVAVGASWGVKDWNNNPTTPGTRISYQGGWGSNKGDGLTLMAPSEYLTTNAIKSSNGFTFDYDQRFNGTSAGVPNVTGVASLVWSLNSNLTATQIKTILSETAYDLGAPGYDTEYGYGFVNADAAARRAMALARGAA</sequence>